<feature type="domain" description="VWFA" evidence="2">
    <location>
        <begin position="16"/>
        <end position="191"/>
    </location>
</feature>
<evidence type="ECO:0000313" key="4">
    <source>
        <dbReference type="EMBL" id="QHH12218.1"/>
    </source>
</evidence>
<evidence type="ECO:0000313" key="5">
    <source>
        <dbReference type="Proteomes" id="UP000464718"/>
    </source>
</evidence>
<feature type="compositionally biased region" description="Acidic residues" evidence="1">
    <location>
        <begin position="217"/>
        <end position="228"/>
    </location>
</feature>
<feature type="region of interest" description="Disordered" evidence="1">
    <location>
        <begin position="198"/>
        <end position="228"/>
    </location>
</feature>
<proteinExistence type="predicted"/>
<organism evidence="3">
    <name type="scientific">Vibrio parahaemolyticus</name>
    <dbReference type="NCBI Taxonomy" id="670"/>
    <lineage>
        <taxon>Bacteria</taxon>
        <taxon>Pseudomonadati</taxon>
        <taxon>Pseudomonadota</taxon>
        <taxon>Gammaproteobacteria</taxon>
        <taxon>Vibrionales</taxon>
        <taxon>Vibrionaceae</taxon>
        <taxon>Vibrio</taxon>
    </lineage>
</organism>
<evidence type="ECO:0000256" key="1">
    <source>
        <dbReference type="SAM" id="MobiDB-lite"/>
    </source>
</evidence>
<dbReference type="SMART" id="SM00327">
    <property type="entry name" value="VWA"/>
    <property type="match status" value="1"/>
</dbReference>
<evidence type="ECO:0000313" key="3">
    <source>
        <dbReference type="EMBL" id="HAS6676185.1"/>
    </source>
</evidence>
<reference evidence="3" key="1">
    <citation type="journal article" date="2018" name="Genome Biol.">
        <title>SKESA: strategic k-mer extension for scrupulous assemblies.</title>
        <authorList>
            <person name="Souvorov A."/>
            <person name="Agarwala R."/>
            <person name="Lipman D.J."/>
        </authorList>
    </citation>
    <scope>NUCLEOTIDE SEQUENCE</scope>
    <source>
        <strain evidence="3">1930</strain>
    </source>
</reference>
<protein>
    <submittedName>
        <fullName evidence="3">VWA domain-containing protein</fullName>
    </submittedName>
</protein>
<dbReference type="AlphaFoldDB" id="A0A4Z7BAE1"/>
<dbReference type="InterPro" id="IPR036465">
    <property type="entry name" value="vWFA_dom_sf"/>
</dbReference>
<evidence type="ECO:0000259" key="2">
    <source>
        <dbReference type="PROSITE" id="PS50234"/>
    </source>
</evidence>
<name>A0A4Z7BAE1_VIBPH</name>
<dbReference type="Pfam" id="PF00092">
    <property type="entry name" value="VWA"/>
    <property type="match status" value="1"/>
</dbReference>
<feature type="compositionally biased region" description="Low complexity" evidence="1">
    <location>
        <begin position="198"/>
        <end position="216"/>
    </location>
</feature>
<sequence>MSDLKKFQVQSARPLPIIVMADTSGSMSVDGKVEALNKALKDMISAFASESRLRAELQVSVVTFGGIAEVHLPLTPAYQIEAIKPLPASGGTPLGEACKLVANLIEDKEQIPSRAYKPVIVLVSDGHPTDDFSGAFQSLLHGERSAKATRFAMGIGADADLSLLGDFANDLEAPVFKAENARDIHRFFKAVTMSVTTRSRSTTPNQSAPLSLPSADSAEDDEYEELDF</sequence>
<gene>
    <name evidence="4" type="ORF">EHC69_23340</name>
    <name evidence="3" type="ORF">I7278_05100</name>
</gene>
<accession>A0A4Z7BAE1</accession>
<dbReference type="Gene3D" id="3.40.50.410">
    <property type="entry name" value="von Willebrand factor, type A domain"/>
    <property type="match status" value="1"/>
</dbReference>
<reference evidence="4 5" key="2">
    <citation type="submission" date="2018-12" db="EMBL/GenBank/DDBJ databases">
        <title>Genomic insights into the evolutionary origins and pathogenicity of five Vibrio parahaemolyticus strains isolated from the shrimp with acute hepatopancreatic necrosis disease (AHPND).</title>
        <authorList>
            <person name="Yang Q."/>
            <person name="Dong X."/>
            <person name="Xie G."/>
            <person name="Fu S."/>
            <person name="Zou P."/>
            <person name="Sun J."/>
            <person name="Wang Y."/>
            <person name="Huang J."/>
        </authorList>
    </citation>
    <scope>NUCLEOTIDE SEQUENCE [LARGE SCALE GENOMIC DNA]</scope>
    <source>
        <strain evidence="4 5">20160303005-1</strain>
    </source>
</reference>
<dbReference type="PROSITE" id="PS50234">
    <property type="entry name" value="VWFA"/>
    <property type="match status" value="1"/>
</dbReference>
<dbReference type="EMBL" id="CP034299">
    <property type="protein sequence ID" value="QHH12218.1"/>
    <property type="molecule type" value="Genomic_DNA"/>
</dbReference>
<dbReference type="Proteomes" id="UP000856022">
    <property type="component" value="Unassembled WGS sequence"/>
</dbReference>
<dbReference type="SUPFAM" id="SSF53300">
    <property type="entry name" value="vWA-like"/>
    <property type="match status" value="1"/>
</dbReference>
<dbReference type="InterPro" id="IPR002035">
    <property type="entry name" value="VWF_A"/>
</dbReference>
<dbReference type="EMBL" id="DACQKT010000002">
    <property type="protein sequence ID" value="HAS6676185.1"/>
    <property type="molecule type" value="Genomic_DNA"/>
</dbReference>
<dbReference type="Proteomes" id="UP000464718">
    <property type="component" value="Chromosome ii"/>
</dbReference>
<dbReference type="RefSeq" id="WP_025788273.1">
    <property type="nucleotide sequence ID" value="NZ_CP034299.1"/>
</dbReference>
<reference evidence="3" key="3">
    <citation type="submission" date="2019-12" db="EMBL/GenBank/DDBJ databases">
        <authorList>
            <consortium name="NCBI Pathogen Detection Project"/>
        </authorList>
    </citation>
    <scope>NUCLEOTIDE SEQUENCE</scope>
    <source>
        <strain evidence="3">1930</strain>
    </source>
</reference>